<name>A0A812USK0_9DINO</name>
<organism evidence="5 6">
    <name type="scientific">Symbiodinium natans</name>
    <dbReference type="NCBI Taxonomy" id="878477"/>
    <lineage>
        <taxon>Eukaryota</taxon>
        <taxon>Sar</taxon>
        <taxon>Alveolata</taxon>
        <taxon>Dinophyceae</taxon>
        <taxon>Suessiales</taxon>
        <taxon>Symbiodiniaceae</taxon>
        <taxon>Symbiodinium</taxon>
    </lineage>
</organism>
<gene>
    <name evidence="5" type="ORF">SNAT2548_LOCUS33267</name>
</gene>
<evidence type="ECO:0000256" key="2">
    <source>
        <dbReference type="ARBA" id="ARBA00022692"/>
    </source>
</evidence>
<dbReference type="Proteomes" id="UP000604046">
    <property type="component" value="Unassembled WGS sequence"/>
</dbReference>
<feature type="signal peptide" evidence="4">
    <location>
        <begin position="1"/>
        <end position="22"/>
    </location>
</feature>
<keyword evidence="2" id="KW-0812">Transmembrane</keyword>
<comment type="subcellular location">
    <subcellularLocation>
        <location evidence="1">Membrane</location>
    </subcellularLocation>
</comment>
<dbReference type="GO" id="GO:0016020">
    <property type="term" value="C:membrane"/>
    <property type="evidence" value="ECO:0007669"/>
    <property type="project" value="UniProtKB-SubCell"/>
</dbReference>
<evidence type="ECO:0000313" key="6">
    <source>
        <dbReference type="Proteomes" id="UP000604046"/>
    </source>
</evidence>
<proteinExistence type="predicted"/>
<evidence type="ECO:0000313" key="5">
    <source>
        <dbReference type="EMBL" id="CAE7583168.1"/>
    </source>
</evidence>
<reference evidence="5" key="1">
    <citation type="submission" date="2021-02" db="EMBL/GenBank/DDBJ databases">
        <authorList>
            <person name="Dougan E. K."/>
            <person name="Rhodes N."/>
            <person name="Thang M."/>
            <person name="Chan C."/>
        </authorList>
    </citation>
    <scope>NUCLEOTIDE SEQUENCE</scope>
</reference>
<dbReference type="InterPro" id="IPR023395">
    <property type="entry name" value="MCP_dom_sf"/>
</dbReference>
<dbReference type="SUPFAM" id="SSF103506">
    <property type="entry name" value="Mitochondrial carrier"/>
    <property type="match status" value="2"/>
</dbReference>
<accession>A0A812USK0</accession>
<dbReference type="EMBL" id="CAJNDS010002747">
    <property type="protein sequence ID" value="CAE7583168.1"/>
    <property type="molecule type" value="Genomic_DNA"/>
</dbReference>
<evidence type="ECO:0000256" key="3">
    <source>
        <dbReference type="ARBA" id="ARBA00023136"/>
    </source>
</evidence>
<evidence type="ECO:0000256" key="1">
    <source>
        <dbReference type="ARBA" id="ARBA00004370"/>
    </source>
</evidence>
<comment type="caution">
    <text evidence="5">The sequence shown here is derived from an EMBL/GenBank/DDBJ whole genome shotgun (WGS) entry which is preliminary data.</text>
</comment>
<keyword evidence="4" id="KW-0732">Signal</keyword>
<protein>
    <submittedName>
        <fullName evidence="5">Uncharacterized protein</fullName>
    </submittedName>
</protein>
<keyword evidence="3" id="KW-0472">Membrane</keyword>
<evidence type="ECO:0000256" key="4">
    <source>
        <dbReference type="SAM" id="SignalP"/>
    </source>
</evidence>
<dbReference type="AlphaFoldDB" id="A0A812USK0"/>
<keyword evidence="6" id="KW-1185">Reference proteome</keyword>
<sequence>MASHGDFQTLVALALAIWSVEPQPVTLSEFDDKSLLEEIKKRGLLTEAHWAWTEKRCATAALTYTVPMFLAGFPAWYVDHPLFVIRMHMERRTIGFAAAARDLYSNEGLYGFFAGSQTYGVRTALFQRRRPKESEIMARLIFSIGNLRLPVALACSSLSRGYFELVDGKAAFSCFCSGFFAALFSCPSEALMRHSVCTHADRVTNSEKYNHFKDSPKHIQLAKMLAGLNPDPPPPEQYQTVDIVASASQPSRLFRGWPLDCTRFGLFFMGFSWTYQRQTGHYPNSNWIQDPWKETLYAGSFAILAGSSLALPLDVVRSLAHYPREEPPKAAEVLRGVPVLLAQRVGYHCALFLCFASFASVLAQLDCPTGAPRWWLLQTDGRGDCTPVFLKKKLRAQVPQAWKVPRNSRKDGPQPQESWCMIALEAES</sequence>
<dbReference type="Gene3D" id="1.50.40.10">
    <property type="entry name" value="Mitochondrial carrier domain"/>
    <property type="match status" value="1"/>
</dbReference>
<feature type="chain" id="PRO_5032789990" evidence="4">
    <location>
        <begin position="23"/>
        <end position="428"/>
    </location>
</feature>